<keyword evidence="5 8" id="KW-0812">Transmembrane</keyword>
<protein>
    <submittedName>
        <fullName evidence="10">ABC transporter, permease protein</fullName>
    </submittedName>
</protein>
<dbReference type="PATRIC" id="fig|759362.5.peg.855"/>
<feature type="transmembrane region" description="Helical" evidence="8">
    <location>
        <begin position="131"/>
        <end position="154"/>
    </location>
</feature>
<dbReference type="SUPFAM" id="SSF161098">
    <property type="entry name" value="MetI-like"/>
    <property type="match status" value="1"/>
</dbReference>
<dbReference type="GO" id="GO:0055085">
    <property type="term" value="P:transmembrane transport"/>
    <property type="evidence" value="ECO:0007669"/>
    <property type="project" value="InterPro"/>
</dbReference>
<evidence type="ECO:0000256" key="6">
    <source>
        <dbReference type="ARBA" id="ARBA00022989"/>
    </source>
</evidence>
<sequence length="262" mass="28215">MMRNLHPLHAVAAGLVILFLTLPLVIILGAAVSDTTYLTFPPQGLSLRWFELALQKQNFVRSFFTSLQVSFAATLLALLIGIPTAYALVRWRGALPAWMKSFFFLPVLVPEIVLGFAMLKTVVVDMSIPVMPALIIGHLVIILPYAVRVVGASLEGFDFSIEDAAVTLGASRLKVVLTVILPNIAPGILAAFTLGFITSINDVSVSLFLTGPGISTLPIELFTYVEQHFDPSVAAVSVMMMALTMAVMVLLERSLGLSKAMG</sequence>
<evidence type="ECO:0000256" key="4">
    <source>
        <dbReference type="ARBA" id="ARBA00022519"/>
    </source>
</evidence>
<evidence type="ECO:0000259" key="9">
    <source>
        <dbReference type="PROSITE" id="PS50928"/>
    </source>
</evidence>
<name>F9Y534_KETVW</name>
<evidence type="ECO:0000256" key="1">
    <source>
        <dbReference type="ARBA" id="ARBA00004429"/>
    </source>
</evidence>
<dbReference type="eggNOG" id="COG1177">
    <property type="taxonomic scope" value="Bacteria"/>
</dbReference>
<evidence type="ECO:0000256" key="8">
    <source>
        <dbReference type="RuleBase" id="RU363032"/>
    </source>
</evidence>
<feature type="transmembrane region" description="Helical" evidence="8">
    <location>
        <begin position="69"/>
        <end position="89"/>
    </location>
</feature>
<keyword evidence="7 8" id="KW-0472">Membrane</keyword>
<comment type="similarity">
    <text evidence="8">Belongs to the binding-protein-dependent transport system permease family.</text>
</comment>
<dbReference type="GO" id="GO:0005886">
    <property type="term" value="C:plasma membrane"/>
    <property type="evidence" value="ECO:0007669"/>
    <property type="project" value="UniProtKB-SubCell"/>
</dbReference>
<keyword evidence="3" id="KW-1003">Cell membrane</keyword>
<dbReference type="HOGENOM" id="CLU_016047_3_1_5"/>
<feature type="transmembrane region" description="Helical" evidence="8">
    <location>
        <begin position="232"/>
        <end position="251"/>
    </location>
</feature>
<evidence type="ECO:0000256" key="2">
    <source>
        <dbReference type="ARBA" id="ARBA00022448"/>
    </source>
</evidence>
<keyword evidence="6 8" id="KW-1133">Transmembrane helix</keyword>
<dbReference type="PANTHER" id="PTHR43357">
    <property type="entry name" value="INNER MEMBRANE ABC TRANSPORTER PERMEASE PROTEIN YDCV"/>
    <property type="match status" value="1"/>
</dbReference>
<dbReference type="Pfam" id="PF00528">
    <property type="entry name" value="BPD_transp_1"/>
    <property type="match status" value="1"/>
</dbReference>
<keyword evidence="11" id="KW-1185">Reference proteome</keyword>
<accession>F9Y534</accession>
<dbReference type="InterPro" id="IPR035906">
    <property type="entry name" value="MetI-like_sf"/>
</dbReference>
<dbReference type="KEGG" id="kvl:KVU_0827"/>
<dbReference type="AlphaFoldDB" id="F9Y534"/>
<dbReference type="OrthoDB" id="6496035at2"/>
<evidence type="ECO:0000256" key="3">
    <source>
        <dbReference type="ARBA" id="ARBA00022475"/>
    </source>
</evidence>
<dbReference type="EMBL" id="CP002018">
    <property type="protein sequence ID" value="AEM40666.1"/>
    <property type="molecule type" value="Genomic_DNA"/>
</dbReference>
<comment type="subcellular location">
    <subcellularLocation>
        <location evidence="1">Cell inner membrane</location>
        <topology evidence="1">Multi-pass membrane protein</topology>
    </subcellularLocation>
    <subcellularLocation>
        <location evidence="8">Cell membrane</location>
        <topology evidence="8">Multi-pass membrane protein</topology>
    </subcellularLocation>
</comment>
<keyword evidence="4" id="KW-0997">Cell inner membrane</keyword>
<evidence type="ECO:0000313" key="10">
    <source>
        <dbReference type="EMBL" id="AEM40666.1"/>
    </source>
</evidence>
<reference evidence="10 11" key="1">
    <citation type="journal article" date="2011" name="J. Bacteriol.">
        <title>Complete genome sequence of the industrial strain Ketogulonicigenium vulgare WSH-001.</title>
        <authorList>
            <person name="Liu L."/>
            <person name="Li Y."/>
            <person name="Zhang J."/>
            <person name="Zhou Z."/>
            <person name="Liu J."/>
            <person name="Li X."/>
            <person name="Zhou J."/>
            <person name="Du G."/>
            <person name="Wang L."/>
            <person name="Chen J."/>
        </authorList>
    </citation>
    <scope>NUCLEOTIDE SEQUENCE [LARGE SCALE GENOMIC DNA]</scope>
    <source>
        <strain evidence="10 11">WSH-001</strain>
    </source>
</reference>
<dbReference type="PROSITE" id="PS50928">
    <property type="entry name" value="ABC_TM1"/>
    <property type="match status" value="1"/>
</dbReference>
<proteinExistence type="inferred from homology"/>
<feature type="transmembrane region" description="Helical" evidence="8">
    <location>
        <begin position="175"/>
        <end position="197"/>
    </location>
</feature>
<feature type="transmembrane region" description="Helical" evidence="8">
    <location>
        <begin position="101"/>
        <end position="119"/>
    </location>
</feature>
<dbReference type="PANTHER" id="PTHR43357:SF4">
    <property type="entry name" value="INNER MEMBRANE ABC TRANSPORTER PERMEASE PROTEIN YDCV"/>
    <property type="match status" value="1"/>
</dbReference>
<evidence type="ECO:0000256" key="5">
    <source>
        <dbReference type="ARBA" id="ARBA00022692"/>
    </source>
</evidence>
<dbReference type="Proteomes" id="UP000000692">
    <property type="component" value="Chromosome"/>
</dbReference>
<dbReference type="CDD" id="cd06261">
    <property type="entry name" value="TM_PBP2"/>
    <property type="match status" value="1"/>
</dbReference>
<feature type="domain" description="ABC transmembrane type-1" evidence="9">
    <location>
        <begin position="63"/>
        <end position="251"/>
    </location>
</feature>
<organism evidence="10 11">
    <name type="scientific">Ketogulonicigenium vulgare (strain WSH-001)</name>
    <dbReference type="NCBI Taxonomy" id="759362"/>
    <lineage>
        <taxon>Bacteria</taxon>
        <taxon>Pseudomonadati</taxon>
        <taxon>Pseudomonadota</taxon>
        <taxon>Alphaproteobacteria</taxon>
        <taxon>Rhodobacterales</taxon>
        <taxon>Roseobacteraceae</taxon>
        <taxon>Ketogulonicigenium</taxon>
    </lineage>
</organism>
<dbReference type="Gene3D" id="1.10.3720.10">
    <property type="entry name" value="MetI-like"/>
    <property type="match status" value="1"/>
</dbReference>
<evidence type="ECO:0000256" key="7">
    <source>
        <dbReference type="ARBA" id="ARBA00023136"/>
    </source>
</evidence>
<evidence type="ECO:0000313" key="11">
    <source>
        <dbReference type="Proteomes" id="UP000000692"/>
    </source>
</evidence>
<dbReference type="InterPro" id="IPR000515">
    <property type="entry name" value="MetI-like"/>
</dbReference>
<keyword evidence="2 8" id="KW-0813">Transport</keyword>
<gene>
    <name evidence="10" type="primary">potC</name>
    <name evidence="10" type="ordered locus">KVU_0827</name>
</gene>